<protein>
    <submittedName>
        <fullName evidence="5">Hydrolase</fullName>
    </submittedName>
</protein>
<evidence type="ECO:0000256" key="1">
    <source>
        <dbReference type="ARBA" id="ARBA00022759"/>
    </source>
</evidence>
<keyword evidence="6" id="KW-1185">Reference proteome</keyword>
<dbReference type="InterPro" id="IPR044094">
    <property type="entry name" value="AtsA-like_MBL-fold"/>
</dbReference>
<keyword evidence="2 5" id="KW-0378">Hydrolase</keyword>
<sequence length="360" mass="38823">MPASATGATPAARKFGAGRRTRLILLGTSGGPPWWPGTDRAGVASAVAVGDRYYIVDAGHGVGRQARDAELGNWSHDTDGPLDALRAIFLTHLHSDHTIDLNNLLIEGLSNGLARVTSPVQVWGPGDRGTLPPRFGPPPDPPVTAPDNPTPGTAEMVDLMMRAYATDINDRVFDTRKPPPSTLVSGHDVPIPERYLADPNGNPHPRMSPVPFYEDDRVRVSATLVQHAPVFPALAFRFETDDGTIVFSGDTSPSENLVEMAQGADILVHEVMDRDWAEEIFPEPRDTSAEGRFQHLISAHTTIDEVGPIAEAAGVRTLVLNHLVPANWPEHKFHRAQKNFSGLVVVGRDLDEFGVGAVLG</sequence>
<dbReference type="Proteomes" id="UP000033772">
    <property type="component" value="Unassembled WGS sequence"/>
</dbReference>
<keyword evidence="1" id="KW-0540">Nuclease</keyword>
<feature type="region of interest" description="Disordered" evidence="3">
    <location>
        <begin position="126"/>
        <end position="148"/>
    </location>
</feature>
<accession>A0A1J4N5J5</accession>
<proteinExistence type="predicted"/>
<reference evidence="5" key="1">
    <citation type="submission" date="2016-10" db="EMBL/GenBank/DDBJ databases">
        <title>Draft Genome Sequence of Nocardioides luteus Strain BAFB, an Alkane-Degrading Bacterium Isolated from JP-7 Polluted Soil.</title>
        <authorList>
            <person name="Brown L."/>
            <person name="Ruiz O.N."/>
            <person name="Gunasekera T."/>
        </authorList>
    </citation>
    <scope>NUCLEOTIDE SEQUENCE [LARGE SCALE GENOMIC DNA]</scope>
    <source>
        <strain evidence="5">BAFB</strain>
    </source>
</reference>
<keyword evidence="1" id="KW-0255">Endonuclease</keyword>
<evidence type="ECO:0000313" key="5">
    <source>
        <dbReference type="EMBL" id="OIJ26813.1"/>
    </source>
</evidence>
<dbReference type="Pfam" id="PF00753">
    <property type="entry name" value="Lactamase_B"/>
    <property type="match status" value="1"/>
</dbReference>
<dbReference type="EMBL" id="JZDQ02000013">
    <property type="protein sequence ID" value="OIJ26813.1"/>
    <property type="molecule type" value="Genomic_DNA"/>
</dbReference>
<organism evidence="5 6">
    <name type="scientific">Nocardioides luteus</name>
    <dbReference type="NCBI Taxonomy" id="1844"/>
    <lineage>
        <taxon>Bacteria</taxon>
        <taxon>Bacillati</taxon>
        <taxon>Actinomycetota</taxon>
        <taxon>Actinomycetes</taxon>
        <taxon>Propionibacteriales</taxon>
        <taxon>Nocardioidaceae</taxon>
        <taxon>Nocardioides</taxon>
    </lineage>
</organism>
<evidence type="ECO:0000313" key="6">
    <source>
        <dbReference type="Proteomes" id="UP000033772"/>
    </source>
</evidence>
<dbReference type="GO" id="GO:0042781">
    <property type="term" value="F:3'-tRNA processing endoribonuclease activity"/>
    <property type="evidence" value="ECO:0007669"/>
    <property type="project" value="TreeGrafter"/>
</dbReference>
<dbReference type="AlphaFoldDB" id="A0A1J4N5J5"/>
<evidence type="ECO:0000256" key="2">
    <source>
        <dbReference type="ARBA" id="ARBA00022801"/>
    </source>
</evidence>
<feature type="domain" description="Metallo-beta-lactamase" evidence="4">
    <location>
        <begin position="39"/>
        <end position="260"/>
    </location>
</feature>
<evidence type="ECO:0000259" key="4">
    <source>
        <dbReference type="Pfam" id="PF00753"/>
    </source>
</evidence>
<evidence type="ECO:0000256" key="3">
    <source>
        <dbReference type="SAM" id="MobiDB-lite"/>
    </source>
</evidence>
<feature type="compositionally biased region" description="Pro residues" evidence="3">
    <location>
        <begin position="134"/>
        <end position="144"/>
    </location>
</feature>
<dbReference type="PANTHER" id="PTHR46018:SF2">
    <property type="entry name" value="ZINC PHOSPHODIESTERASE ELAC PROTEIN 1"/>
    <property type="match status" value="1"/>
</dbReference>
<dbReference type="OrthoDB" id="4137979at2"/>
<dbReference type="InterPro" id="IPR001279">
    <property type="entry name" value="Metallo-B-lactamas"/>
</dbReference>
<dbReference type="SUPFAM" id="SSF56281">
    <property type="entry name" value="Metallo-hydrolase/oxidoreductase"/>
    <property type="match status" value="1"/>
</dbReference>
<dbReference type="Gene3D" id="3.60.15.10">
    <property type="entry name" value="Ribonuclease Z/Hydroxyacylglutathione hydrolase-like"/>
    <property type="match status" value="1"/>
</dbReference>
<gene>
    <name evidence="5" type="ORF">UG56_010680</name>
</gene>
<name>A0A1J4N5J5_9ACTN</name>
<dbReference type="STRING" id="1844.UG56_010680"/>
<dbReference type="InterPro" id="IPR036866">
    <property type="entry name" value="RibonucZ/Hydroxyglut_hydro"/>
</dbReference>
<comment type="caution">
    <text evidence="5">The sequence shown here is derived from an EMBL/GenBank/DDBJ whole genome shotgun (WGS) entry which is preliminary data.</text>
</comment>
<dbReference type="PANTHER" id="PTHR46018">
    <property type="entry name" value="ZINC PHOSPHODIESTERASE ELAC PROTEIN 1"/>
    <property type="match status" value="1"/>
</dbReference>
<dbReference type="CDD" id="cd07719">
    <property type="entry name" value="arylsulfatase_AtsA-like_MBL-fold"/>
    <property type="match status" value="1"/>
</dbReference>